<feature type="region of interest" description="Disordered" evidence="1">
    <location>
        <begin position="1"/>
        <end position="54"/>
    </location>
</feature>
<keyword evidence="3" id="KW-1185">Reference proteome</keyword>
<protein>
    <submittedName>
        <fullName evidence="2">Uncharacterized protein</fullName>
    </submittedName>
</protein>
<evidence type="ECO:0000313" key="2">
    <source>
        <dbReference type="EMBL" id="GBP06686.1"/>
    </source>
</evidence>
<gene>
    <name evidence="2" type="ORF">EVAR_92639_1</name>
</gene>
<dbReference type="AlphaFoldDB" id="A0A4C1SXL1"/>
<dbReference type="Proteomes" id="UP000299102">
    <property type="component" value="Unassembled WGS sequence"/>
</dbReference>
<reference evidence="2 3" key="1">
    <citation type="journal article" date="2019" name="Commun. Biol.">
        <title>The bagworm genome reveals a unique fibroin gene that provides high tensile strength.</title>
        <authorList>
            <person name="Kono N."/>
            <person name="Nakamura H."/>
            <person name="Ohtoshi R."/>
            <person name="Tomita M."/>
            <person name="Numata K."/>
            <person name="Arakawa K."/>
        </authorList>
    </citation>
    <scope>NUCLEOTIDE SEQUENCE [LARGE SCALE GENOMIC DNA]</scope>
</reference>
<comment type="caution">
    <text evidence="2">The sequence shown here is derived from an EMBL/GenBank/DDBJ whole genome shotgun (WGS) entry which is preliminary data.</text>
</comment>
<sequence length="121" mass="13510">MGSRSGTPPVSKERDNPTASFPPARPRGRDEVRRGRGARAAKAAAFGRGGPAATRAKGRDLIKLTPPMFYAFDFLRCLCAHYLLRQISNERRTRRIRRGARTPESILFHSLVRSLLHGLVE</sequence>
<evidence type="ECO:0000313" key="3">
    <source>
        <dbReference type="Proteomes" id="UP000299102"/>
    </source>
</evidence>
<name>A0A4C1SXL1_EUMVA</name>
<organism evidence="2 3">
    <name type="scientific">Eumeta variegata</name>
    <name type="common">Bagworm moth</name>
    <name type="synonym">Eumeta japonica</name>
    <dbReference type="NCBI Taxonomy" id="151549"/>
    <lineage>
        <taxon>Eukaryota</taxon>
        <taxon>Metazoa</taxon>
        <taxon>Ecdysozoa</taxon>
        <taxon>Arthropoda</taxon>
        <taxon>Hexapoda</taxon>
        <taxon>Insecta</taxon>
        <taxon>Pterygota</taxon>
        <taxon>Neoptera</taxon>
        <taxon>Endopterygota</taxon>
        <taxon>Lepidoptera</taxon>
        <taxon>Glossata</taxon>
        <taxon>Ditrysia</taxon>
        <taxon>Tineoidea</taxon>
        <taxon>Psychidae</taxon>
        <taxon>Oiketicinae</taxon>
        <taxon>Eumeta</taxon>
    </lineage>
</organism>
<evidence type="ECO:0000256" key="1">
    <source>
        <dbReference type="SAM" id="MobiDB-lite"/>
    </source>
</evidence>
<accession>A0A4C1SXL1</accession>
<proteinExistence type="predicted"/>
<feature type="compositionally biased region" description="Low complexity" evidence="1">
    <location>
        <begin position="38"/>
        <end position="54"/>
    </location>
</feature>
<dbReference type="EMBL" id="BGZK01000023">
    <property type="protein sequence ID" value="GBP06686.1"/>
    <property type="molecule type" value="Genomic_DNA"/>
</dbReference>